<evidence type="ECO:0000256" key="1">
    <source>
        <dbReference type="SAM" id="SignalP"/>
    </source>
</evidence>
<dbReference type="AlphaFoldDB" id="A0A5B0Q8J5"/>
<name>A0A5B0Q8J5_PUCGR</name>
<gene>
    <name evidence="2" type="ORF">PGTUg99_006826</name>
</gene>
<feature type="signal peptide" evidence="1">
    <location>
        <begin position="1"/>
        <end position="24"/>
    </location>
</feature>
<comment type="caution">
    <text evidence="2">The sequence shown here is derived from an EMBL/GenBank/DDBJ whole genome shotgun (WGS) entry which is preliminary data.</text>
</comment>
<evidence type="ECO:0000313" key="2">
    <source>
        <dbReference type="EMBL" id="KAA1109477.1"/>
    </source>
</evidence>
<organism evidence="2 3">
    <name type="scientific">Puccinia graminis f. sp. tritici</name>
    <dbReference type="NCBI Taxonomy" id="56615"/>
    <lineage>
        <taxon>Eukaryota</taxon>
        <taxon>Fungi</taxon>
        <taxon>Dikarya</taxon>
        <taxon>Basidiomycota</taxon>
        <taxon>Pucciniomycotina</taxon>
        <taxon>Pucciniomycetes</taxon>
        <taxon>Pucciniales</taxon>
        <taxon>Pucciniaceae</taxon>
        <taxon>Puccinia</taxon>
    </lineage>
</organism>
<keyword evidence="1" id="KW-0732">Signal</keyword>
<feature type="chain" id="PRO_5022668121" evidence="1">
    <location>
        <begin position="25"/>
        <end position="73"/>
    </location>
</feature>
<dbReference type="EMBL" id="VDEP01000304">
    <property type="protein sequence ID" value="KAA1109477.1"/>
    <property type="molecule type" value="Genomic_DNA"/>
</dbReference>
<protein>
    <submittedName>
        <fullName evidence="2">Uncharacterized protein</fullName>
    </submittedName>
</protein>
<reference evidence="2 3" key="1">
    <citation type="submission" date="2019-05" db="EMBL/GenBank/DDBJ databases">
        <title>Emergence of the Ug99 lineage of the wheat stem rust pathogen through somatic hybridization.</title>
        <authorList>
            <person name="Li F."/>
            <person name="Upadhyaya N.M."/>
            <person name="Sperschneider J."/>
            <person name="Matny O."/>
            <person name="Nguyen-Phuc H."/>
            <person name="Mago R."/>
            <person name="Raley C."/>
            <person name="Miller M.E."/>
            <person name="Silverstein K.A.T."/>
            <person name="Henningsen E."/>
            <person name="Hirsch C.D."/>
            <person name="Visser B."/>
            <person name="Pretorius Z.A."/>
            <person name="Steffenson B.J."/>
            <person name="Schwessinger B."/>
            <person name="Dodds P.N."/>
            <person name="Figueroa M."/>
        </authorList>
    </citation>
    <scope>NUCLEOTIDE SEQUENCE [LARGE SCALE GENOMIC DNA]</scope>
    <source>
        <strain evidence="2 3">Ug99</strain>
    </source>
</reference>
<accession>A0A5B0Q8J5</accession>
<sequence>MNFLQRLYLTSAALALLAIHSAESVAVDCDLHFERSSDPLKTECWSRLNEGYYCGTASCMNVADNNKDCELHV</sequence>
<evidence type="ECO:0000313" key="3">
    <source>
        <dbReference type="Proteomes" id="UP000325313"/>
    </source>
</evidence>
<proteinExistence type="predicted"/>
<dbReference type="Proteomes" id="UP000325313">
    <property type="component" value="Unassembled WGS sequence"/>
</dbReference>